<name>A0A1G9DM57_9ACTN</name>
<sequence>MVLPAGPPLVGNQDRVWCAVSLDDGGLTKIVGGVDSVTESFPGFSNTHANIHRSKGTLITMQLRYNFRLYPTP</sequence>
<keyword evidence="2" id="KW-1185">Reference proteome</keyword>
<dbReference type="Proteomes" id="UP000198683">
    <property type="component" value="Unassembled WGS sequence"/>
</dbReference>
<dbReference type="AlphaFoldDB" id="A0A1G9DM57"/>
<reference evidence="1 2" key="1">
    <citation type="submission" date="2016-10" db="EMBL/GenBank/DDBJ databases">
        <authorList>
            <person name="de Groot N.N."/>
        </authorList>
    </citation>
    <scope>NUCLEOTIDE SEQUENCE [LARGE SCALE GENOMIC DNA]</scope>
    <source>
        <strain evidence="1 2">CGMCC 4.5681</strain>
    </source>
</reference>
<proteinExistence type="predicted"/>
<dbReference type="EMBL" id="FNFB01000009">
    <property type="protein sequence ID" value="SDK64978.1"/>
    <property type="molecule type" value="Genomic_DNA"/>
</dbReference>
<feature type="non-terminal residue" evidence="1">
    <location>
        <position position="73"/>
    </location>
</feature>
<accession>A0A1G9DM57</accession>
<gene>
    <name evidence="1" type="ORF">SAMN05421874_109198</name>
</gene>
<evidence type="ECO:0000313" key="1">
    <source>
        <dbReference type="EMBL" id="SDK64978.1"/>
    </source>
</evidence>
<protein>
    <submittedName>
        <fullName evidence="1">Uncharacterized protein</fullName>
    </submittedName>
</protein>
<evidence type="ECO:0000313" key="2">
    <source>
        <dbReference type="Proteomes" id="UP000198683"/>
    </source>
</evidence>
<organism evidence="1 2">
    <name type="scientific">Nonomuraea maritima</name>
    <dbReference type="NCBI Taxonomy" id="683260"/>
    <lineage>
        <taxon>Bacteria</taxon>
        <taxon>Bacillati</taxon>
        <taxon>Actinomycetota</taxon>
        <taxon>Actinomycetes</taxon>
        <taxon>Streptosporangiales</taxon>
        <taxon>Streptosporangiaceae</taxon>
        <taxon>Nonomuraea</taxon>
    </lineage>
</organism>